<organism evidence="1">
    <name type="scientific">mine drainage metagenome</name>
    <dbReference type="NCBI Taxonomy" id="410659"/>
    <lineage>
        <taxon>unclassified sequences</taxon>
        <taxon>metagenomes</taxon>
        <taxon>ecological metagenomes</taxon>
    </lineage>
</organism>
<name>T0YWB5_9ZZZZ</name>
<dbReference type="AlphaFoldDB" id="T0YWB5"/>
<feature type="non-terminal residue" evidence="1">
    <location>
        <position position="1"/>
    </location>
</feature>
<sequence>EHDGFCDKVFDLFSKPGITLATKLTAHEIISAIRREIQPESTSANYRPCLPGDRPPASTSGFGERPWEDIYYPPVWSQVCNTMVEESLKNGFERVFVDGLWHGTVSVDLPPQRVEKFEAVMNGLRHIPFRISYRMTPGGLSKYKFNDTLVQFLAFNPKSN</sequence>
<reference evidence="1" key="1">
    <citation type="submission" date="2013-08" db="EMBL/GenBank/DDBJ databases">
        <authorList>
            <person name="Mendez C."/>
            <person name="Richter M."/>
            <person name="Ferrer M."/>
            <person name="Sanchez J."/>
        </authorList>
    </citation>
    <scope>NUCLEOTIDE SEQUENCE</scope>
</reference>
<accession>T0YWB5</accession>
<dbReference type="EMBL" id="AUZX01013223">
    <property type="protein sequence ID" value="EQD36242.1"/>
    <property type="molecule type" value="Genomic_DNA"/>
</dbReference>
<comment type="caution">
    <text evidence="1">The sequence shown here is derived from an EMBL/GenBank/DDBJ whole genome shotgun (WGS) entry which is preliminary data.</text>
</comment>
<reference evidence="1" key="2">
    <citation type="journal article" date="2014" name="ISME J.">
        <title>Microbial stratification in low pH oxic and suboxic macroscopic growths along an acid mine drainage.</title>
        <authorList>
            <person name="Mendez-Garcia C."/>
            <person name="Mesa V."/>
            <person name="Sprenger R.R."/>
            <person name="Richter M."/>
            <person name="Diez M.S."/>
            <person name="Solano J."/>
            <person name="Bargiela R."/>
            <person name="Golyshina O.V."/>
            <person name="Manteca A."/>
            <person name="Ramos J.L."/>
            <person name="Gallego J.R."/>
            <person name="Llorente I."/>
            <person name="Martins Dos Santos V.A."/>
            <person name="Jensen O.N."/>
            <person name="Pelaez A.I."/>
            <person name="Sanchez J."/>
            <person name="Ferrer M."/>
        </authorList>
    </citation>
    <scope>NUCLEOTIDE SEQUENCE</scope>
</reference>
<proteinExistence type="predicted"/>
<evidence type="ECO:0000313" key="1">
    <source>
        <dbReference type="EMBL" id="EQD36242.1"/>
    </source>
</evidence>
<protein>
    <submittedName>
        <fullName evidence="1">Type IVa secretion system component IcmB</fullName>
    </submittedName>
</protein>
<feature type="non-terminal residue" evidence="1">
    <location>
        <position position="160"/>
    </location>
</feature>
<gene>
    <name evidence="1" type="ORF">B1A_17953</name>
</gene>